<organism evidence="2 3">
    <name type="scientific">Dunaliella salina</name>
    <name type="common">Green alga</name>
    <name type="synonym">Protococcus salinus</name>
    <dbReference type="NCBI Taxonomy" id="3046"/>
    <lineage>
        <taxon>Eukaryota</taxon>
        <taxon>Viridiplantae</taxon>
        <taxon>Chlorophyta</taxon>
        <taxon>core chlorophytes</taxon>
        <taxon>Chlorophyceae</taxon>
        <taxon>CS clade</taxon>
        <taxon>Chlamydomonadales</taxon>
        <taxon>Dunaliellaceae</taxon>
        <taxon>Dunaliella</taxon>
    </lineage>
</organism>
<feature type="compositionally biased region" description="Polar residues" evidence="1">
    <location>
        <begin position="181"/>
        <end position="193"/>
    </location>
</feature>
<comment type="caution">
    <text evidence="2">The sequence shown here is derived from an EMBL/GenBank/DDBJ whole genome shotgun (WGS) entry which is preliminary data.</text>
</comment>
<accession>A0ABQ7G8K1</accession>
<evidence type="ECO:0000256" key="1">
    <source>
        <dbReference type="SAM" id="MobiDB-lite"/>
    </source>
</evidence>
<proteinExistence type="predicted"/>
<dbReference type="Proteomes" id="UP000815325">
    <property type="component" value="Unassembled WGS sequence"/>
</dbReference>
<reference evidence="2" key="1">
    <citation type="submission" date="2017-08" db="EMBL/GenBank/DDBJ databases">
        <authorList>
            <person name="Polle J.E."/>
            <person name="Barry K."/>
            <person name="Cushman J."/>
            <person name="Schmutz J."/>
            <person name="Tran D."/>
            <person name="Hathwaick L.T."/>
            <person name="Yim W.C."/>
            <person name="Jenkins J."/>
            <person name="Mckie-Krisberg Z.M."/>
            <person name="Prochnik S."/>
            <person name="Lindquist E."/>
            <person name="Dockter R.B."/>
            <person name="Adam C."/>
            <person name="Molina H."/>
            <person name="Bunkerborg J."/>
            <person name="Jin E."/>
            <person name="Buchheim M."/>
            <person name="Magnuson J."/>
        </authorList>
    </citation>
    <scope>NUCLEOTIDE SEQUENCE</scope>
    <source>
        <strain evidence="2">CCAP 19/18</strain>
    </source>
</reference>
<evidence type="ECO:0000313" key="2">
    <source>
        <dbReference type="EMBL" id="KAF5830921.1"/>
    </source>
</evidence>
<name>A0ABQ7G8K1_DUNSA</name>
<evidence type="ECO:0000313" key="3">
    <source>
        <dbReference type="Proteomes" id="UP000815325"/>
    </source>
</evidence>
<gene>
    <name evidence="2" type="ORF">DUNSADRAFT_13829</name>
</gene>
<sequence>MWSTCTACASLTCTHRWWKGNISVQLPGHPATTPTNGPIGCGDAPPHLIPPEAEPCTKGPTTACHATTHEPASLTGKPTTFQSECAGTESVAQEEDIPSAAAVAAGRVGSAPGVLLSISSLRSRRPSSVVVHGVRPAIKPLSSPGASVLRQDDSRRVQWVCSKADPEDATSMPCPFKQVTEDTTASPVPSYSR</sequence>
<dbReference type="EMBL" id="MU069993">
    <property type="protein sequence ID" value="KAF5830921.1"/>
    <property type="molecule type" value="Genomic_DNA"/>
</dbReference>
<protein>
    <recommendedName>
        <fullName evidence="4">Encoded protein</fullName>
    </recommendedName>
</protein>
<evidence type="ECO:0008006" key="4">
    <source>
        <dbReference type="Google" id="ProtNLM"/>
    </source>
</evidence>
<keyword evidence="3" id="KW-1185">Reference proteome</keyword>
<feature type="region of interest" description="Disordered" evidence="1">
    <location>
        <begin position="164"/>
        <end position="193"/>
    </location>
</feature>